<dbReference type="OrthoDB" id="45376at2759"/>
<evidence type="ECO:0000313" key="4">
    <source>
        <dbReference type="Proteomes" id="UP000693970"/>
    </source>
</evidence>
<feature type="chain" id="PRO_5039888193" evidence="2">
    <location>
        <begin position="22"/>
        <end position="128"/>
    </location>
</feature>
<feature type="region of interest" description="Disordered" evidence="1">
    <location>
        <begin position="106"/>
        <end position="128"/>
    </location>
</feature>
<keyword evidence="4" id="KW-1185">Reference proteome</keyword>
<evidence type="ECO:0000313" key="3">
    <source>
        <dbReference type="EMBL" id="KAG7356559.1"/>
    </source>
</evidence>
<evidence type="ECO:0000256" key="2">
    <source>
        <dbReference type="SAM" id="SignalP"/>
    </source>
</evidence>
<dbReference type="Proteomes" id="UP000693970">
    <property type="component" value="Unassembled WGS sequence"/>
</dbReference>
<feature type="signal peptide" evidence="2">
    <location>
        <begin position="1"/>
        <end position="21"/>
    </location>
</feature>
<evidence type="ECO:0000256" key="1">
    <source>
        <dbReference type="SAM" id="MobiDB-lite"/>
    </source>
</evidence>
<organism evidence="3 4">
    <name type="scientific">Nitzschia inconspicua</name>
    <dbReference type="NCBI Taxonomy" id="303405"/>
    <lineage>
        <taxon>Eukaryota</taxon>
        <taxon>Sar</taxon>
        <taxon>Stramenopiles</taxon>
        <taxon>Ochrophyta</taxon>
        <taxon>Bacillariophyta</taxon>
        <taxon>Bacillariophyceae</taxon>
        <taxon>Bacillariophycidae</taxon>
        <taxon>Bacillariales</taxon>
        <taxon>Bacillariaceae</taxon>
        <taxon>Nitzschia</taxon>
    </lineage>
</organism>
<proteinExistence type="predicted"/>
<dbReference type="AlphaFoldDB" id="A0A9K3L7C9"/>
<name>A0A9K3L7C9_9STRA</name>
<reference evidence="3" key="1">
    <citation type="journal article" date="2021" name="Sci. Rep.">
        <title>Diploid genomic architecture of Nitzschia inconspicua, an elite biomass production diatom.</title>
        <authorList>
            <person name="Oliver A."/>
            <person name="Podell S."/>
            <person name="Pinowska A."/>
            <person name="Traller J.C."/>
            <person name="Smith S.R."/>
            <person name="McClure R."/>
            <person name="Beliaev A."/>
            <person name="Bohutskyi P."/>
            <person name="Hill E.A."/>
            <person name="Rabines A."/>
            <person name="Zheng H."/>
            <person name="Allen L.Z."/>
            <person name="Kuo A."/>
            <person name="Grigoriev I.V."/>
            <person name="Allen A.E."/>
            <person name="Hazlebeck D."/>
            <person name="Allen E.E."/>
        </authorList>
    </citation>
    <scope>NUCLEOTIDE SEQUENCE</scope>
    <source>
        <strain evidence="3">Hildebrandi</strain>
    </source>
</reference>
<sequence>MMKIFSAIFLLAALVVCSTEAFSPTKIRKQISGLTKDNFDATLKELEPFLTKEAGATMYSKSMRRIAVKAKAFGTTLPTDFAKEAKATEKRREKQKAFIQAKEEEAAAAAAAAEQEAEAPAEEAASAE</sequence>
<keyword evidence="2" id="KW-0732">Signal</keyword>
<reference evidence="3" key="2">
    <citation type="submission" date="2021-04" db="EMBL/GenBank/DDBJ databases">
        <authorList>
            <person name="Podell S."/>
        </authorList>
    </citation>
    <scope>NUCLEOTIDE SEQUENCE</scope>
    <source>
        <strain evidence="3">Hildebrandi</strain>
    </source>
</reference>
<accession>A0A9K3L7C9</accession>
<dbReference type="EMBL" id="JAGRRH010000015">
    <property type="protein sequence ID" value="KAG7356559.1"/>
    <property type="molecule type" value="Genomic_DNA"/>
</dbReference>
<gene>
    <name evidence="3" type="ORF">IV203_001245</name>
</gene>
<protein>
    <submittedName>
        <fullName evidence="3">Uncharacterized protein</fullName>
    </submittedName>
</protein>
<comment type="caution">
    <text evidence="3">The sequence shown here is derived from an EMBL/GenBank/DDBJ whole genome shotgun (WGS) entry which is preliminary data.</text>
</comment>